<dbReference type="GO" id="GO:0005737">
    <property type="term" value="C:cytoplasm"/>
    <property type="evidence" value="ECO:0007669"/>
    <property type="project" value="TreeGrafter"/>
</dbReference>
<dbReference type="OrthoDB" id="10257471at2759"/>
<dbReference type="AlphaFoldDB" id="A0A168Q3P9"/>
<protein>
    <recommendedName>
        <fullName evidence="1">F-box domain-containing protein</fullName>
    </recommendedName>
</protein>
<gene>
    <name evidence="2" type="primary">ABSGL_09295.1 scaffold 11094</name>
</gene>
<dbReference type="Gene3D" id="3.80.10.10">
    <property type="entry name" value="Ribonuclease Inhibitor"/>
    <property type="match status" value="2"/>
</dbReference>
<dbReference type="InParanoid" id="A0A168Q3P9"/>
<dbReference type="InterPro" id="IPR050648">
    <property type="entry name" value="F-box_LRR-repeat"/>
</dbReference>
<dbReference type="Proteomes" id="UP000078561">
    <property type="component" value="Unassembled WGS sequence"/>
</dbReference>
<sequence length="399" mass="44527">MTSPCNDLPFEIVSLITSHLPYQTDLYQCALINKQFYAATIPRLWGDPMCGNDVSYPWFTPFNNGIIRRQLSNIPCNRGIVTCSTLIQCLLKTRQYQHTNTFRSLPLGHYIRQLELTDKDSAADSILLLSHTPFLEHLSLFGSPITDDDVECIWQFCPWLKSIYLLGSSFEELVGIGSYCHQLTSLTIESGRLYNPITIAQLLACPLSCLNLGGCEWIGESTRTRLLSQFHQLEVLNLVGCGTLTDDFFKILVPSATTFPSLTTLVLYNAKLTPETAFLVMKYLPLLADINIELIQAVTDDILAALTSGPSLKILKLQAADFDVSSQSIRDIAINSPQLTSLLIRGCSMPQRCFPEVDIGDDYISLDINSLNKIRRNTGFRTTAYDDNHSDTSDSESSI</sequence>
<keyword evidence="3" id="KW-1185">Reference proteome</keyword>
<reference evidence="2" key="1">
    <citation type="submission" date="2016-04" db="EMBL/GenBank/DDBJ databases">
        <authorList>
            <person name="Evans L.H."/>
            <person name="Alamgir A."/>
            <person name="Owens N."/>
            <person name="Weber N.D."/>
            <person name="Virtaneva K."/>
            <person name="Barbian K."/>
            <person name="Babar A."/>
            <person name="Rosenke K."/>
        </authorList>
    </citation>
    <scope>NUCLEOTIDE SEQUENCE [LARGE SCALE GENOMIC DNA]</scope>
    <source>
        <strain evidence="2">CBS 101.48</strain>
    </source>
</reference>
<dbReference type="PANTHER" id="PTHR13382">
    <property type="entry name" value="MITOCHONDRIAL ATP SYNTHASE COUPLING FACTOR B"/>
    <property type="match status" value="1"/>
</dbReference>
<evidence type="ECO:0000259" key="1">
    <source>
        <dbReference type="Pfam" id="PF12937"/>
    </source>
</evidence>
<proteinExistence type="predicted"/>
<dbReference type="STRING" id="4829.A0A168Q3P9"/>
<dbReference type="SUPFAM" id="SSF52047">
    <property type="entry name" value="RNI-like"/>
    <property type="match status" value="1"/>
</dbReference>
<dbReference type="InterPro" id="IPR032675">
    <property type="entry name" value="LRR_dom_sf"/>
</dbReference>
<feature type="domain" description="F-box" evidence="1">
    <location>
        <begin position="6"/>
        <end position="45"/>
    </location>
</feature>
<evidence type="ECO:0000313" key="3">
    <source>
        <dbReference type="Proteomes" id="UP000078561"/>
    </source>
</evidence>
<dbReference type="Pfam" id="PF12937">
    <property type="entry name" value="F-box-like"/>
    <property type="match status" value="1"/>
</dbReference>
<organism evidence="2">
    <name type="scientific">Absidia glauca</name>
    <name type="common">Pin mould</name>
    <dbReference type="NCBI Taxonomy" id="4829"/>
    <lineage>
        <taxon>Eukaryota</taxon>
        <taxon>Fungi</taxon>
        <taxon>Fungi incertae sedis</taxon>
        <taxon>Mucoromycota</taxon>
        <taxon>Mucoromycotina</taxon>
        <taxon>Mucoromycetes</taxon>
        <taxon>Mucorales</taxon>
        <taxon>Cunninghamellaceae</taxon>
        <taxon>Absidia</taxon>
    </lineage>
</organism>
<dbReference type="EMBL" id="LT554188">
    <property type="protein sequence ID" value="SAM03457.1"/>
    <property type="molecule type" value="Genomic_DNA"/>
</dbReference>
<accession>A0A168Q3P9</accession>
<dbReference type="InterPro" id="IPR001810">
    <property type="entry name" value="F-box_dom"/>
</dbReference>
<evidence type="ECO:0000313" key="2">
    <source>
        <dbReference type="EMBL" id="SAM03457.1"/>
    </source>
</evidence>
<name>A0A168Q3P9_ABSGL</name>